<evidence type="ECO:0000313" key="1">
    <source>
        <dbReference type="EMBL" id="ADI16834.1"/>
    </source>
</evidence>
<organism evidence="1">
    <name type="scientific">uncultured alpha proteobacterium HF0010_13E22</name>
    <dbReference type="NCBI Taxonomy" id="710801"/>
    <lineage>
        <taxon>Bacteria</taxon>
        <taxon>Pseudomonadati</taxon>
        <taxon>Pseudomonadota</taxon>
        <taxon>Alphaproteobacteria</taxon>
        <taxon>environmental samples</taxon>
    </lineage>
</organism>
<dbReference type="EMBL" id="GU474848">
    <property type="protein sequence ID" value="ADI16834.1"/>
    <property type="molecule type" value="Genomic_DNA"/>
</dbReference>
<reference evidence="1" key="1">
    <citation type="journal article" date="2011" name="Environ. Microbiol.">
        <title>Time-series analyses of Monterey Bay coastal microbial picoplankton using a 'genome proxy' microarray.</title>
        <authorList>
            <person name="Rich V.I."/>
            <person name="Pham V.D."/>
            <person name="Eppley J."/>
            <person name="Shi Y."/>
            <person name="DeLong E.F."/>
        </authorList>
    </citation>
    <scope>NUCLEOTIDE SEQUENCE</scope>
</reference>
<accession>E0XQZ3</accession>
<protein>
    <submittedName>
        <fullName evidence="1">Uncharacterized protein</fullName>
    </submittedName>
</protein>
<sequence>MKGGLPTGRLFYMKASANKKGGSRCHLLLRQEVCLSPYPRR</sequence>
<proteinExistence type="predicted"/>
<dbReference type="AlphaFoldDB" id="E0XQZ3"/>
<name>E0XQZ3_9PROT</name>